<evidence type="ECO:0000256" key="2">
    <source>
        <dbReference type="ARBA" id="ARBA00022777"/>
    </source>
</evidence>
<dbReference type="Pfam" id="PF00294">
    <property type="entry name" value="PfkB"/>
    <property type="match status" value="1"/>
</dbReference>
<dbReference type="EMBL" id="MNVB01000025">
    <property type="protein sequence ID" value="OIO17625.1"/>
    <property type="molecule type" value="Genomic_DNA"/>
</dbReference>
<dbReference type="Gene3D" id="3.40.1190.20">
    <property type="match status" value="1"/>
</dbReference>
<evidence type="ECO:0000256" key="1">
    <source>
        <dbReference type="ARBA" id="ARBA00022679"/>
    </source>
</evidence>
<keyword evidence="2" id="KW-0418">Kinase</keyword>
<keyword evidence="1" id="KW-0808">Transferase</keyword>
<reference evidence="4" key="1">
    <citation type="journal article" date="2016" name="Environ. Microbiol.">
        <title>Genomic resolution of a cold subsurface aquifer community provides metabolic insights for novel microbes adapted to high CO concentrations.</title>
        <authorList>
            <person name="Probst A.J."/>
            <person name="Castelle C.J."/>
            <person name="Singh A."/>
            <person name="Brown C.T."/>
            <person name="Anantharaman K."/>
            <person name="Sharon I."/>
            <person name="Hug L.A."/>
            <person name="Burstein D."/>
            <person name="Emerson J.B."/>
            <person name="Thomas B.C."/>
            <person name="Banfield J.F."/>
        </authorList>
    </citation>
    <scope>NUCLEOTIDE SEQUENCE [LARGE SCALE GENOMIC DNA]</scope>
    <source>
        <strain evidence="4">CG1_02_38_13</strain>
    </source>
</reference>
<dbReference type="GO" id="GO:0016301">
    <property type="term" value="F:kinase activity"/>
    <property type="evidence" value="ECO:0007669"/>
    <property type="project" value="UniProtKB-KW"/>
</dbReference>
<comment type="caution">
    <text evidence="4">The sequence shown here is derived from an EMBL/GenBank/DDBJ whole genome shotgun (WGS) entry which is preliminary data.</text>
</comment>
<feature type="domain" description="Carbohydrate kinase PfkB" evidence="3">
    <location>
        <begin position="40"/>
        <end position="331"/>
    </location>
</feature>
<evidence type="ECO:0000313" key="4">
    <source>
        <dbReference type="EMBL" id="OIO17625.1"/>
    </source>
</evidence>
<dbReference type="InterPro" id="IPR029056">
    <property type="entry name" value="Ribokinase-like"/>
</dbReference>
<dbReference type="PANTHER" id="PTHR10584">
    <property type="entry name" value="SUGAR KINASE"/>
    <property type="match status" value="1"/>
</dbReference>
<dbReference type="Proteomes" id="UP000182465">
    <property type="component" value="Unassembled WGS sequence"/>
</dbReference>
<sequence length="352" mass="38761">MTHLDVISIGSAMRDIFILNKDLLCQNAKICHPFNPQNIGSKITVKKIHSDIGGGGTNSAATFSNMGFKTALLSQVADDTSGKEVLQTMKKFKVNTSLVNINKKQETGYSVIFINKSGDRTALIFRGASDFKKFKLGKIDLRANWFFITSLNANLVFLNKIFKIAQKNKIKIAWNPGTSELSLGHNKLKNLLKSTCVLLLNLKEAQELTKLKNDDIKSIFSKISILAPKAIVCITAGQNGAWIMDPGNYEQELLSKRSIAKKPNEKKSASSIIYYANILNKKVVNSTGAGDAFGAGFVSGLKLYKNDIKKSLQLAMLNSNSVVTKMGAKHGLLKKPPTKKMLTRIKIRIHQT</sequence>
<evidence type="ECO:0000259" key="3">
    <source>
        <dbReference type="Pfam" id="PF00294"/>
    </source>
</evidence>
<accession>A0A1J4U2M9</accession>
<dbReference type="InterPro" id="IPR011611">
    <property type="entry name" value="PfkB_dom"/>
</dbReference>
<organism evidence="4 5">
    <name type="scientific">Candidatus Kuenenbacteria bacterium CG1_02_38_13</name>
    <dbReference type="NCBI Taxonomy" id="1805235"/>
    <lineage>
        <taxon>Bacteria</taxon>
        <taxon>Candidatus Kueneniibacteriota</taxon>
    </lineage>
</organism>
<dbReference type="PROSITE" id="PS00584">
    <property type="entry name" value="PFKB_KINASES_2"/>
    <property type="match status" value="1"/>
</dbReference>
<name>A0A1J4U2M9_9BACT</name>
<protein>
    <recommendedName>
        <fullName evidence="3">Carbohydrate kinase PfkB domain-containing protein</fullName>
    </recommendedName>
</protein>
<dbReference type="InterPro" id="IPR002173">
    <property type="entry name" value="Carboh/pur_kinase_PfkB_CS"/>
</dbReference>
<dbReference type="AlphaFoldDB" id="A0A1J4U2M9"/>
<dbReference type="PANTHER" id="PTHR10584:SF166">
    <property type="entry name" value="RIBOKINASE"/>
    <property type="match status" value="1"/>
</dbReference>
<evidence type="ECO:0000313" key="5">
    <source>
        <dbReference type="Proteomes" id="UP000182465"/>
    </source>
</evidence>
<proteinExistence type="predicted"/>
<dbReference type="SUPFAM" id="SSF53613">
    <property type="entry name" value="Ribokinase-like"/>
    <property type="match status" value="1"/>
</dbReference>
<gene>
    <name evidence="4" type="ORF">AUJ29_01035</name>
</gene>